<evidence type="ECO:0000313" key="3">
    <source>
        <dbReference type="Proteomes" id="UP000223749"/>
    </source>
</evidence>
<dbReference type="InterPro" id="IPR052912">
    <property type="entry name" value="UPF0111_domain"/>
</dbReference>
<reference evidence="2 3" key="1">
    <citation type="submission" date="2017-10" db="EMBL/GenBank/DDBJ databases">
        <title>Whole genome of Pedobacter ginsengisoli T01R-27 isolated from tomato rhizosphere.</title>
        <authorList>
            <person name="Weon H.-Y."/>
            <person name="Lee S.A."/>
            <person name="Sang M.K."/>
            <person name="Song J."/>
        </authorList>
    </citation>
    <scope>NUCLEOTIDE SEQUENCE [LARGE SCALE GENOMIC DNA]</scope>
    <source>
        <strain evidence="2 3">T01R-27</strain>
    </source>
</reference>
<dbReference type="Gene3D" id="1.20.58.220">
    <property type="entry name" value="Phosphate transport system protein phou homolog 2, domain 2"/>
    <property type="match status" value="1"/>
</dbReference>
<dbReference type="EMBL" id="CP024091">
    <property type="protein sequence ID" value="ATP55818.1"/>
    <property type="molecule type" value="Genomic_DNA"/>
</dbReference>
<accession>A0A2D1U2I3</accession>
<dbReference type="Pfam" id="PF01865">
    <property type="entry name" value="PhoU_div"/>
    <property type="match status" value="1"/>
</dbReference>
<evidence type="ECO:0000313" key="2">
    <source>
        <dbReference type="EMBL" id="ATP55818.1"/>
    </source>
</evidence>
<name>A0A2D1U2I3_9SPHI</name>
<organism evidence="2 3">
    <name type="scientific">Pedobacter ginsengisoli</name>
    <dbReference type="NCBI Taxonomy" id="363852"/>
    <lineage>
        <taxon>Bacteria</taxon>
        <taxon>Pseudomonadati</taxon>
        <taxon>Bacteroidota</taxon>
        <taxon>Sphingobacteriia</taxon>
        <taxon>Sphingobacteriales</taxon>
        <taxon>Sphingobacteriaceae</taxon>
        <taxon>Pedobacter</taxon>
    </lineage>
</organism>
<dbReference type="Proteomes" id="UP000223749">
    <property type="component" value="Chromosome"/>
</dbReference>
<sequence>MTMNSVFNFFSPKDKVFQPMFEQASNNLVLIAKTLVLAVNTPEQEKRKTHIKEIERLEEVGDGFKHAIILGLGKTFITPFDREDIHALASSLDDIIDYIYASAMNMDLYNLKTITKPMIELAELLLEMCKDINTAVAELKDLTNTKLIAEICIKINKGESTADYICNTALGKLFDNQANAIELIKQKEVLQTMEIASDKCDDVANVLETILIKNA</sequence>
<proteinExistence type="inferred from homology"/>
<dbReference type="InterPro" id="IPR018445">
    <property type="entry name" value="Put_Phosphate_transp_reg"/>
</dbReference>
<protein>
    <submittedName>
        <fullName evidence="2">Phosphate transport regulator</fullName>
    </submittedName>
</protein>
<comment type="similarity">
    <text evidence="1">Belongs to the UPF0111 family.</text>
</comment>
<evidence type="ECO:0000256" key="1">
    <source>
        <dbReference type="ARBA" id="ARBA00008591"/>
    </source>
</evidence>
<dbReference type="PANTHER" id="PTHR37298:SF1">
    <property type="entry name" value="UPF0111 PROTEIN YKAA"/>
    <property type="match status" value="1"/>
</dbReference>
<dbReference type="PANTHER" id="PTHR37298">
    <property type="entry name" value="UPF0111 PROTEIN YKAA"/>
    <property type="match status" value="1"/>
</dbReference>
<dbReference type="InterPro" id="IPR038078">
    <property type="entry name" value="PhoU-like_sf"/>
</dbReference>
<dbReference type="AlphaFoldDB" id="A0A2D1U2I3"/>
<dbReference type="KEGG" id="pgs:CPT03_04715"/>
<dbReference type="OrthoDB" id="9797568at2"/>
<gene>
    <name evidence="2" type="ORF">CPT03_04715</name>
</gene>
<keyword evidence="3" id="KW-1185">Reference proteome</keyword>